<dbReference type="PANTHER" id="PTHR46322:SF1">
    <property type="entry name" value="PUROMYCIN-SENSITIVE AMINOPEPTIDASE"/>
    <property type="match status" value="1"/>
</dbReference>
<feature type="domain" description="Peptidase M1 alanyl aminopeptidase C-terminal" evidence="1">
    <location>
        <begin position="1"/>
        <end position="251"/>
    </location>
</feature>
<dbReference type="GO" id="GO:0008270">
    <property type="term" value="F:zinc ion binding"/>
    <property type="evidence" value="ECO:0007669"/>
    <property type="project" value="InterPro"/>
</dbReference>
<dbReference type="Pfam" id="PF17432">
    <property type="entry name" value="DUF3458_C"/>
    <property type="match status" value="1"/>
</dbReference>
<dbReference type="EMBL" id="WKLC01001175">
    <property type="protein sequence ID" value="MSE17439.1"/>
    <property type="molecule type" value="Genomic_DNA"/>
</dbReference>
<sequence length="252" mass="28354">PSENEIAELFDTIDPQAIALVRDALQRTLARELADEFFAIYNANQQPEYRVEHDAIGQRSLKNICLTYLAFSDAQLADKLVQTQYHQATNMTDALAALSAAVAAQLPCRDALLAAYDERWHQDGLVMDKWFVLQATSPAANVMRNVRQLLNHRSFTMSNPNRVRSLVGAFASANPAAFHAKDGSGYKFLVEMLTDLNTRNPQVAARMVEPLIRLKRYDEGRQAMMRQALEQLLELDKLSGDLYEKITRALNA</sequence>
<dbReference type="InterPro" id="IPR012779">
    <property type="entry name" value="Peptidase_M1_pepN"/>
</dbReference>
<comment type="caution">
    <text evidence="2">The sequence shown here is derived from an EMBL/GenBank/DDBJ whole genome shotgun (WGS) entry which is preliminary data.</text>
</comment>
<proteinExistence type="predicted"/>
<evidence type="ECO:0000313" key="3">
    <source>
        <dbReference type="Proteomes" id="UP000461948"/>
    </source>
</evidence>
<protein>
    <submittedName>
        <fullName evidence="2">DUF3458 domain-containing protein</fullName>
    </submittedName>
</protein>
<dbReference type="InterPro" id="IPR037144">
    <property type="entry name" value="Peptidase_M1_pepN_C_sf"/>
</dbReference>
<dbReference type="Proteomes" id="UP000461948">
    <property type="component" value="Unassembled WGS sequence"/>
</dbReference>
<name>A0A7X2MQF9_ENTAG</name>
<reference evidence="2 3" key="1">
    <citation type="submission" date="2019-11" db="EMBL/GenBank/DDBJ databases">
        <title>Draft Genome Sequence of Plant Growth-Promoting Rhizosphere-Associated Bacteria.</title>
        <authorList>
            <person name="Vasilyev I.Y."/>
            <person name="Radchenko V."/>
            <person name="Ilnitskaya E.V."/>
        </authorList>
    </citation>
    <scope>NUCLEOTIDE SEQUENCE [LARGE SCALE GENOMIC DNA]</scope>
    <source>
        <strain evidence="2 3">VRA_MhP_f</strain>
    </source>
</reference>
<dbReference type="InterPro" id="IPR024601">
    <property type="entry name" value="Peptidase_M1_pepN_C"/>
</dbReference>
<evidence type="ECO:0000313" key="2">
    <source>
        <dbReference type="EMBL" id="MSE17439.1"/>
    </source>
</evidence>
<dbReference type="Gene3D" id="1.25.50.10">
    <property type="entry name" value="Peptidase M1, alanyl aminopeptidase, C-terminal domain"/>
    <property type="match status" value="1"/>
</dbReference>
<evidence type="ECO:0000259" key="1">
    <source>
        <dbReference type="Pfam" id="PF17432"/>
    </source>
</evidence>
<organism evidence="2 3">
    <name type="scientific">Enterobacter agglomerans</name>
    <name type="common">Erwinia herbicola</name>
    <name type="synonym">Pantoea agglomerans</name>
    <dbReference type="NCBI Taxonomy" id="549"/>
    <lineage>
        <taxon>Bacteria</taxon>
        <taxon>Pseudomonadati</taxon>
        <taxon>Pseudomonadota</taxon>
        <taxon>Gammaproteobacteria</taxon>
        <taxon>Enterobacterales</taxon>
        <taxon>Erwiniaceae</taxon>
        <taxon>Pantoea</taxon>
        <taxon>Pantoea agglomerans group</taxon>
    </lineage>
</organism>
<dbReference type="AlphaFoldDB" id="A0A7X2MQF9"/>
<accession>A0A7X2MQF9</accession>
<feature type="non-terminal residue" evidence="2">
    <location>
        <position position="1"/>
    </location>
</feature>
<gene>
    <name evidence="2" type="ORF">GKC49_20750</name>
</gene>
<dbReference type="PANTHER" id="PTHR46322">
    <property type="entry name" value="PUROMYCIN-SENSITIVE AMINOPEPTIDASE"/>
    <property type="match status" value="1"/>
</dbReference>